<dbReference type="InterPro" id="IPR050302">
    <property type="entry name" value="Rab_GAP_TBC_domain"/>
</dbReference>
<dbReference type="EMBL" id="JWZX01002894">
    <property type="protein sequence ID" value="KOO26081.1"/>
    <property type="molecule type" value="Genomic_DNA"/>
</dbReference>
<dbReference type="SUPFAM" id="SSF47923">
    <property type="entry name" value="Ypt/Rab-GAP domain of gyp1p"/>
    <property type="match status" value="1"/>
</dbReference>
<dbReference type="Proteomes" id="UP000037460">
    <property type="component" value="Unassembled WGS sequence"/>
</dbReference>
<comment type="caution">
    <text evidence="2">The sequence shown here is derived from an EMBL/GenBank/DDBJ whole genome shotgun (WGS) entry which is preliminary data.</text>
</comment>
<dbReference type="Pfam" id="PF00566">
    <property type="entry name" value="RabGAP-TBC"/>
    <property type="match status" value="1"/>
</dbReference>
<evidence type="ECO:0000259" key="1">
    <source>
        <dbReference type="PROSITE" id="PS50086"/>
    </source>
</evidence>
<reference evidence="3" key="1">
    <citation type="journal article" date="2015" name="PLoS Genet.">
        <title>Genome Sequence and Transcriptome Analyses of Chrysochromulina tobin: Metabolic Tools for Enhanced Algal Fitness in the Prominent Order Prymnesiales (Haptophyceae).</title>
        <authorList>
            <person name="Hovde B.T."/>
            <person name="Deodato C.R."/>
            <person name="Hunsperger H.M."/>
            <person name="Ryken S.A."/>
            <person name="Yost W."/>
            <person name="Jha R.K."/>
            <person name="Patterson J."/>
            <person name="Monnat R.J. Jr."/>
            <person name="Barlow S.B."/>
            <person name="Starkenburg S.R."/>
            <person name="Cattolico R.A."/>
        </authorList>
    </citation>
    <scope>NUCLEOTIDE SEQUENCE</scope>
    <source>
        <strain evidence="3">CCMP291</strain>
    </source>
</reference>
<proteinExistence type="predicted"/>
<sequence length="376" mass="41014">MEQALAKCLGGGGEGGGFARCLPPVYGYLRVRITRCANLLPVGDDTYGDAPSVCCACWIAGSPEVQQTTPREKRDVIGSVLWKSAEDLWLPLHMWPVTLVVELRLGIEHIAEGVKRTSSLACGVAHCELVEVDTLVLDELVGVREPLSAVMRELRRAELDLSLVSTQWLLLSFVQALPTETALRVWDLLFAVGSRALIAAALATVRLLAPRLLGAAGSFEGLYTTLKQPHRHTLDADVFVRVLYAELRALPETALVTLRTRHRATVTQRICERAAERERYKVERAAKAAKVEAEAQRARRTSRFSPGTARLARHVSFEATRRLGPIRHSWRAILGTRTRRRSLRHPCAACTALAPAAPPAGWASARATAAAACASA</sequence>
<dbReference type="PANTHER" id="PTHR47219">
    <property type="entry name" value="RAB GTPASE-ACTIVATING PROTEIN 1-LIKE"/>
    <property type="match status" value="1"/>
</dbReference>
<keyword evidence="3" id="KW-1185">Reference proteome</keyword>
<feature type="domain" description="Rab-GAP TBC" evidence="1">
    <location>
        <begin position="1"/>
        <end position="193"/>
    </location>
</feature>
<accession>A0A0M0JHK9</accession>
<name>A0A0M0JHK9_9EUKA</name>
<dbReference type="InterPro" id="IPR035969">
    <property type="entry name" value="Rab-GAP_TBC_sf"/>
</dbReference>
<gene>
    <name evidence="2" type="ORF">Ctob_001771</name>
</gene>
<organism evidence="2 3">
    <name type="scientific">Chrysochromulina tobinii</name>
    <dbReference type="NCBI Taxonomy" id="1460289"/>
    <lineage>
        <taxon>Eukaryota</taxon>
        <taxon>Haptista</taxon>
        <taxon>Haptophyta</taxon>
        <taxon>Prymnesiophyceae</taxon>
        <taxon>Prymnesiales</taxon>
        <taxon>Chrysochromulinaceae</taxon>
        <taxon>Chrysochromulina</taxon>
    </lineage>
</organism>
<dbReference type="OrthoDB" id="294251at2759"/>
<protein>
    <submittedName>
        <fullName evidence="2">Tbc domaincontaining protein</fullName>
    </submittedName>
</protein>
<dbReference type="InterPro" id="IPR000195">
    <property type="entry name" value="Rab-GAP-TBC_dom"/>
</dbReference>
<evidence type="ECO:0000313" key="3">
    <source>
        <dbReference type="Proteomes" id="UP000037460"/>
    </source>
</evidence>
<evidence type="ECO:0000313" key="2">
    <source>
        <dbReference type="EMBL" id="KOO26081.1"/>
    </source>
</evidence>
<dbReference type="AlphaFoldDB" id="A0A0M0JHK9"/>
<dbReference type="PANTHER" id="PTHR47219:SF20">
    <property type="entry name" value="TBC1 DOMAIN FAMILY MEMBER 2B"/>
    <property type="match status" value="1"/>
</dbReference>
<dbReference type="Gene3D" id="1.10.472.80">
    <property type="entry name" value="Ypt/Rab-GAP domain of gyp1p, domain 3"/>
    <property type="match status" value="1"/>
</dbReference>
<dbReference type="PROSITE" id="PS50086">
    <property type="entry name" value="TBC_RABGAP"/>
    <property type="match status" value="1"/>
</dbReference>
<dbReference type="GO" id="GO:0005096">
    <property type="term" value="F:GTPase activator activity"/>
    <property type="evidence" value="ECO:0007669"/>
    <property type="project" value="TreeGrafter"/>
</dbReference>
<dbReference type="GO" id="GO:0031267">
    <property type="term" value="F:small GTPase binding"/>
    <property type="evidence" value="ECO:0007669"/>
    <property type="project" value="TreeGrafter"/>
</dbReference>